<dbReference type="InterPro" id="IPR044247">
    <property type="entry name" value="SPL2-like"/>
</dbReference>
<evidence type="ECO:0000256" key="4">
    <source>
        <dbReference type="ARBA" id="ARBA00022679"/>
    </source>
</evidence>
<dbReference type="EMBL" id="ABEU02000013">
    <property type="status" value="NOT_ANNOTATED_CDS"/>
    <property type="molecule type" value="Genomic_DNA"/>
</dbReference>
<protein>
    <recommendedName>
        <fullName evidence="3">RING-type E3 ubiquitin transferase</fullName>
        <ecNumber evidence="3">2.3.2.27</ecNumber>
    </recommendedName>
</protein>
<dbReference type="PROSITE" id="PS50089">
    <property type="entry name" value="ZF_RING_2"/>
    <property type="match status" value="1"/>
</dbReference>
<dbReference type="AlphaFoldDB" id="A0A7I4AK85"/>
<evidence type="ECO:0000256" key="1">
    <source>
        <dbReference type="ARBA" id="ARBA00000900"/>
    </source>
</evidence>
<dbReference type="InterPro" id="IPR022170">
    <property type="entry name" value="MUL1-like"/>
</dbReference>
<name>A0A7I4AK85_PHYPA</name>
<reference evidence="16" key="3">
    <citation type="submission" date="2020-12" db="UniProtKB">
        <authorList>
            <consortium name="EnsemblPlants"/>
        </authorList>
    </citation>
    <scope>IDENTIFICATION</scope>
</reference>
<evidence type="ECO:0000256" key="10">
    <source>
        <dbReference type="ARBA" id="ARBA00022989"/>
    </source>
</evidence>
<dbReference type="EC" id="2.3.2.27" evidence="3"/>
<evidence type="ECO:0000256" key="5">
    <source>
        <dbReference type="ARBA" id="ARBA00022692"/>
    </source>
</evidence>
<dbReference type="Gene3D" id="3.30.40.10">
    <property type="entry name" value="Zinc/RING finger domain, C3HC4 (zinc finger)"/>
    <property type="match status" value="1"/>
</dbReference>
<dbReference type="GO" id="GO:0008270">
    <property type="term" value="F:zinc ion binding"/>
    <property type="evidence" value="ECO:0007669"/>
    <property type="project" value="UniProtKB-KW"/>
</dbReference>
<feature type="region of interest" description="Disordered" evidence="13">
    <location>
        <begin position="346"/>
        <end position="367"/>
    </location>
</feature>
<dbReference type="GO" id="GO:0016567">
    <property type="term" value="P:protein ubiquitination"/>
    <property type="evidence" value="ECO:0007669"/>
    <property type="project" value="InterPro"/>
</dbReference>
<dbReference type="PANTHER" id="PTHR47355:SF1">
    <property type="entry name" value="E3 UBIQUITIN-PROTEIN LIGASE SPL2"/>
    <property type="match status" value="1"/>
</dbReference>
<keyword evidence="6" id="KW-0479">Metal-binding</keyword>
<dbReference type="SUPFAM" id="SSF57850">
    <property type="entry name" value="RING/U-box"/>
    <property type="match status" value="1"/>
</dbReference>
<keyword evidence="9" id="KW-0862">Zinc</keyword>
<comment type="catalytic activity">
    <reaction evidence="1">
        <text>S-ubiquitinyl-[E2 ubiquitin-conjugating enzyme]-L-cysteine + [acceptor protein]-L-lysine = [E2 ubiquitin-conjugating enzyme]-L-cysteine + N(6)-ubiquitinyl-[acceptor protein]-L-lysine.</text>
        <dbReference type="EC" id="2.3.2.27"/>
    </reaction>
</comment>
<keyword evidence="11 14" id="KW-0472">Membrane</keyword>
<evidence type="ECO:0000256" key="11">
    <source>
        <dbReference type="ARBA" id="ARBA00023136"/>
    </source>
</evidence>
<keyword evidence="5 14" id="KW-0812">Transmembrane</keyword>
<feature type="domain" description="RING-type" evidence="15">
    <location>
        <begin position="379"/>
        <end position="419"/>
    </location>
</feature>
<proteinExistence type="predicted"/>
<keyword evidence="4" id="KW-0808">Transferase</keyword>
<evidence type="ECO:0000256" key="12">
    <source>
        <dbReference type="PROSITE-ProRule" id="PRU00175"/>
    </source>
</evidence>
<keyword evidence="7 12" id="KW-0863">Zinc-finger</keyword>
<dbReference type="PANTHER" id="PTHR47355">
    <property type="entry name" value="E3 UBIQUITIN-PROTEIN LIGASE SPL2"/>
    <property type="match status" value="1"/>
</dbReference>
<dbReference type="Proteomes" id="UP000006727">
    <property type="component" value="Chromosome 13"/>
</dbReference>
<evidence type="ECO:0000259" key="15">
    <source>
        <dbReference type="PROSITE" id="PS50089"/>
    </source>
</evidence>
<gene>
    <name evidence="16" type="primary">LOC112290661</name>
</gene>
<reference evidence="16 17" key="2">
    <citation type="journal article" date="2018" name="Plant J.">
        <title>The Physcomitrella patens chromosome-scale assembly reveals moss genome structure and evolution.</title>
        <authorList>
            <person name="Lang D."/>
            <person name="Ullrich K.K."/>
            <person name="Murat F."/>
            <person name="Fuchs J."/>
            <person name="Jenkins J."/>
            <person name="Haas F.B."/>
            <person name="Piednoel M."/>
            <person name="Gundlach H."/>
            <person name="Van Bel M."/>
            <person name="Meyberg R."/>
            <person name="Vives C."/>
            <person name="Morata J."/>
            <person name="Symeonidi A."/>
            <person name="Hiss M."/>
            <person name="Muchero W."/>
            <person name="Kamisugi Y."/>
            <person name="Saleh O."/>
            <person name="Blanc G."/>
            <person name="Decker E.L."/>
            <person name="van Gessel N."/>
            <person name="Grimwood J."/>
            <person name="Hayes R.D."/>
            <person name="Graham S.W."/>
            <person name="Gunter L.E."/>
            <person name="McDaniel S.F."/>
            <person name="Hoernstein S.N.W."/>
            <person name="Larsson A."/>
            <person name="Li F.W."/>
            <person name="Perroud P.F."/>
            <person name="Phillips J."/>
            <person name="Ranjan P."/>
            <person name="Rokshar D.S."/>
            <person name="Rothfels C.J."/>
            <person name="Schneider L."/>
            <person name="Shu S."/>
            <person name="Stevenson D.W."/>
            <person name="Thummler F."/>
            <person name="Tillich M."/>
            <person name="Villarreal Aguilar J.C."/>
            <person name="Widiez T."/>
            <person name="Wong G.K."/>
            <person name="Wymore A."/>
            <person name="Zhang Y."/>
            <person name="Zimmer A.D."/>
            <person name="Quatrano R.S."/>
            <person name="Mayer K.F.X."/>
            <person name="Goodstein D."/>
            <person name="Casacuberta J.M."/>
            <person name="Vandepoele K."/>
            <person name="Reski R."/>
            <person name="Cuming A.C."/>
            <person name="Tuskan G.A."/>
            <person name="Maumus F."/>
            <person name="Salse J."/>
            <person name="Schmutz J."/>
            <person name="Rensing S.A."/>
        </authorList>
    </citation>
    <scope>NUCLEOTIDE SEQUENCE [LARGE SCALE GENOMIC DNA]</scope>
    <source>
        <strain evidence="16 17">cv. Gransden 2004</strain>
    </source>
</reference>
<dbReference type="GO" id="GO:0061630">
    <property type="term" value="F:ubiquitin protein ligase activity"/>
    <property type="evidence" value="ECO:0007669"/>
    <property type="project" value="UniProtKB-EC"/>
</dbReference>
<feature type="compositionally biased region" description="Low complexity" evidence="13">
    <location>
        <begin position="347"/>
        <end position="361"/>
    </location>
</feature>
<evidence type="ECO:0000313" key="17">
    <source>
        <dbReference type="Proteomes" id="UP000006727"/>
    </source>
</evidence>
<dbReference type="InterPro" id="IPR001841">
    <property type="entry name" value="Znf_RING"/>
</dbReference>
<dbReference type="Gramene" id="Pp3c13_6970V3.7">
    <property type="protein sequence ID" value="Pp3c13_6970V3.7"/>
    <property type="gene ID" value="Pp3c13_6970"/>
</dbReference>
<organism evidence="16 17">
    <name type="scientific">Physcomitrium patens</name>
    <name type="common">Spreading-leaved earth moss</name>
    <name type="synonym">Physcomitrella patens</name>
    <dbReference type="NCBI Taxonomy" id="3218"/>
    <lineage>
        <taxon>Eukaryota</taxon>
        <taxon>Viridiplantae</taxon>
        <taxon>Streptophyta</taxon>
        <taxon>Embryophyta</taxon>
        <taxon>Bryophyta</taxon>
        <taxon>Bryophytina</taxon>
        <taxon>Bryopsida</taxon>
        <taxon>Funariidae</taxon>
        <taxon>Funariales</taxon>
        <taxon>Funariaceae</taxon>
        <taxon>Physcomitrium</taxon>
    </lineage>
</organism>
<dbReference type="GO" id="GO:0016020">
    <property type="term" value="C:membrane"/>
    <property type="evidence" value="ECO:0007669"/>
    <property type="project" value="UniProtKB-SubCell"/>
</dbReference>
<sequence length="431" mass="48740">MVCRMAGHEDELCAALMRLALAGDGLVMGVGMTVLAFRTWIKFWSHSKALKDIKDTPVTRIADLRTLVEEPDVQAKEKIRTPEKISPPHQDIEVFATRSKVKMPSRPWMVERLPIPSLETKQEKLVIVRGRVQTKAFVESEGDQRDAEALIPLNVPEKAVFVERTQTYVLTEMSNFLGWITQKDLVKFTRQVVPFVLAETEAHWSFRPSDMAVYVHINLDESQHPIPLVTVHHQLHPVPASSYTLFQAMFGRRYPVGLLDEEKILPLGAEITAVGVLHTAPDGTPVVKSSKRLPIFLTEFTREQLLVELASSTKVLFWMGVAVSTVAAGVLGYSLVKNWTRWKQRQQQRQSQNNSENRQNSTIEDEAENFEDIPDGELCVVCLLRRRRAAFIYCGHRVCCMGCAERVEHGANPRCPVCRQSVTGIVRVYDS</sequence>
<comment type="subcellular location">
    <subcellularLocation>
        <location evidence="2">Membrane</location>
        <topology evidence="2">Multi-pass membrane protein</topology>
    </subcellularLocation>
</comment>
<evidence type="ECO:0000256" key="6">
    <source>
        <dbReference type="ARBA" id="ARBA00022723"/>
    </source>
</evidence>
<feature type="transmembrane region" description="Helical" evidence="14">
    <location>
        <begin position="315"/>
        <end position="336"/>
    </location>
</feature>
<dbReference type="EnsemblPlants" id="Pp3c13_6970V3.7">
    <property type="protein sequence ID" value="Pp3c13_6970V3.7"/>
    <property type="gene ID" value="Pp3c13_6970"/>
</dbReference>
<accession>A0A7I4AK85</accession>
<reference evidence="16 17" key="1">
    <citation type="journal article" date="2008" name="Science">
        <title>The Physcomitrella genome reveals evolutionary insights into the conquest of land by plants.</title>
        <authorList>
            <person name="Rensing S."/>
            <person name="Lang D."/>
            <person name="Zimmer A."/>
            <person name="Terry A."/>
            <person name="Salamov A."/>
            <person name="Shapiro H."/>
            <person name="Nishiyama T."/>
            <person name="Perroud P.-F."/>
            <person name="Lindquist E."/>
            <person name="Kamisugi Y."/>
            <person name="Tanahashi T."/>
            <person name="Sakakibara K."/>
            <person name="Fujita T."/>
            <person name="Oishi K."/>
            <person name="Shin-I T."/>
            <person name="Kuroki Y."/>
            <person name="Toyoda A."/>
            <person name="Suzuki Y."/>
            <person name="Hashimoto A."/>
            <person name="Yamaguchi K."/>
            <person name="Sugano A."/>
            <person name="Kohara Y."/>
            <person name="Fujiyama A."/>
            <person name="Anterola A."/>
            <person name="Aoki S."/>
            <person name="Ashton N."/>
            <person name="Barbazuk W.B."/>
            <person name="Barker E."/>
            <person name="Bennetzen J."/>
            <person name="Bezanilla M."/>
            <person name="Blankenship R."/>
            <person name="Cho S.H."/>
            <person name="Dutcher S."/>
            <person name="Estelle M."/>
            <person name="Fawcett J.A."/>
            <person name="Gundlach H."/>
            <person name="Hanada K."/>
            <person name="Heyl A."/>
            <person name="Hicks K.A."/>
            <person name="Hugh J."/>
            <person name="Lohr M."/>
            <person name="Mayer K."/>
            <person name="Melkozernov A."/>
            <person name="Murata T."/>
            <person name="Nelson D."/>
            <person name="Pils B."/>
            <person name="Prigge M."/>
            <person name="Reiss B."/>
            <person name="Renner T."/>
            <person name="Rombauts S."/>
            <person name="Rushton P."/>
            <person name="Sanderfoot A."/>
            <person name="Schween G."/>
            <person name="Shiu S.-H."/>
            <person name="Stueber K."/>
            <person name="Theodoulou F.L."/>
            <person name="Tu H."/>
            <person name="Van de Peer Y."/>
            <person name="Verrier P.J."/>
            <person name="Waters E."/>
            <person name="Wood A."/>
            <person name="Yang L."/>
            <person name="Cove D."/>
            <person name="Cuming A."/>
            <person name="Hasebe M."/>
            <person name="Lucas S."/>
            <person name="Mishler D.B."/>
            <person name="Reski R."/>
            <person name="Grigoriev I."/>
            <person name="Quatrano R.S."/>
            <person name="Boore J.L."/>
        </authorList>
    </citation>
    <scope>NUCLEOTIDE SEQUENCE [LARGE SCALE GENOMIC DNA]</scope>
    <source>
        <strain evidence="16 17">cv. Gransden 2004</strain>
    </source>
</reference>
<dbReference type="Pfam" id="PF13920">
    <property type="entry name" value="zf-C3HC4_3"/>
    <property type="match status" value="1"/>
</dbReference>
<keyword evidence="17" id="KW-1185">Reference proteome</keyword>
<dbReference type="Pfam" id="PF12483">
    <property type="entry name" value="GIDE"/>
    <property type="match status" value="1"/>
</dbReference>
<evidence type="ECO:0000256" key="14">
    <source>
        <dbReference type="SAM" id="Phobius"/>
    </source>
</evidence>
<evidence type="ECO:0000256" key="8">
    <source>
        <dbReference type="ARBA" id="ARBA00022786"/>
    </source>
</evidence>
<keyword evidence="8" id="KW-0833">Ubl conjugation pathway</keyword>
<evidence type="ECO:0000256" key="7">
    <source>
        <dbReference type="ARBA" id="ARBA00022771"/>
    </source>
</evidence>
<evidence type="ECO:0000256" key="3">
    <source>
        <dbReference type="ARBA" id="ARBA00012483"/>
    </source>
</evidence>
<evidence type="ECO:0000256" key="9">
    <source>
        <dbReference type="ARBA" id="ARBA00022833"/>
    </source>
</evidence>
<evidence type="ECO:0000313" key="16">
    <source>
        <dbReference type="EnsemblPlants" id="Pp3c13_6970V3.7"/>
    </source>
</evidence>
<keyword evidence="10 14" id="KW-1133">Transmembrane helix</keyword>
<evidence type="ECO:0000256" key="2">
    <source>
        <dbReference type="ARBA" id="ARBA00004141"/>
    </source>
</evidence>
<dbReference type="InterPro" id="IPR013083">
    <property type="entry name" value="Znf_RING/FYVE/PHD"/>
</dbReference>
<evidence type="ECO:0000256" key="13">
    <source>
        <dbReference type="SAM" id="MobiDB-lite"/>
    </source>
</evidence>
<dbReference type="CDD" id="cd23145">
    <property type="entry name" value="RING-HC_SPL2-like"/>
    <property type="match status" value="1"/>
</dbReference>